<dbReference type="AlphaFoldDB" id="A0A1N5ZXD2"/>
<name>A0A1N5ZXD2_9ACTN</name>
<protein>
    <submittedName>
        <fullName evidence="1">Uncharacterized protein</fullName>
    </submittedName>
</protein>
<evidence type="ECO:0000313" key="1">
    <source>
        <dbReference type="EMBL" id="SIN26443.1"/>
    </source>
</evidence>
<keyword evidence="2" id="KW-1185">Reference proteome</keyword>
<dbReference type="Proteomes" id="UP000185124">
    <property type="component" value="Unassembled WGS sequence"/>
</dbReference>
<sequence>MAGIWRDFVAAVFTALRRRDERAIAEERRRAIERLADETIRESRRATDPPE</sequence>
<evidence type="ECO:0000313" key="2">
    <source>
        <dbReference type="Proteomes" id="UP000185124"/>
    </source>
</evidence>
<dbReference type="EMBL" id="FSQT01000002">
    <property type="protein sequence ID" value="SIN26443.1"/>
    <property type="molecule type" value="Genomic_DNA"/>
</dbReference>
<gene>
    <name evidence="1" type="ORF">SAMN04489832_4597</name>
</gene>
<dbReference type="RefSeq" id="WP_158609835.1">
    <property type="nucleotide sequence ID" value="NZ_FSQT01000002.1"/>
</dbReference>
<reference evidence="2" key="1">
    <citation type="submission" date="2016-12" db="EMBL/GenBank/DDBJ databases">
        <authorList>
            <person name="Varghese N."/>
            <person name="Submissions S."/>
        </authorList>
    </citation>
    <scope>NUCLEOTIDE SEQUENCE [LARGE SCALE GENOMIC DNA]</scope>
    <source>
        <strain evidence="2">DSM 45599</strain>
    </source>
</reference>
<organism evidence="1 2">
    <name type="scientific">Micromonospora cremea</name>
    <dbReference type="NCBI Taxonomy" id="709881"/>
    <lineage>
        <taxon>Bacteria</taxon>
        <taxon>Bacillati</taxon>
        <taxon>Actinomycetota</taxon>
        <taxon>Actinomycetes</taxon>
        <taxon>Micromonosporales</taxon>
        <taxon>Micromonosporaceae</taxon>
        <taxon>Micromonospora</taxon>
    </lineage>
</organism>
<accession>A0A1N5ZXD2</accession>
<dbReference type="STRING" id="709881.SAMN04489832_4597"/>
<proteinExistence type="predicted"/>